<name>A0A2W2BYD5_9ACTN</name>
<dbReference type="Proteomes" id="UP000248764">
    <property type="component" value="Unassembled WGS sequence"/>
</dbReference>
<protein>
    <recommendedName>
        <fullName evidence="3">Tetrapyrrole biosynthesis glutamyl-tRNA reductase dimerisation domain-containing protein</fullName>
    </recommendedName>
</protein>
<evidence type="ECO:0008006" key="3">
    <source>
        <dbReference type="Google" id="ProtNLM"/>
    </source>
</evidence>
<keyword evidence="2" id="KW-1185">Reference proteome</keyword>
<dbReference type="AlphaFoldDB" id="A0A2W2BYD5"/>
<dbReference type="RefSeq" id="WP_111256943.1">
    <property type="nucleotide sequence ID" value="NZ_POTW01000067.1"/>
</dbReference>
<evidence type="ECO:0000313" key="2">
    <source>
        <dbReference type="Proteomes" id="UP000248764"/>
    </source>
</evidence>
<comment type="caution">
    <text evidence="1">The sequence shown here is derived from an EMBL/GenBank/DDBJ whole genome shotgun (WGS) entry which is preliminary data.</text>
</comment>
<sequence>MRCTEERLRRRSDAIIGRELARLAGRARTLGPGELAVVEAALNELAERLVLARLRTVPHRAAEIDRLFDEGVSAEARQ</sequence>
<evidence type="ECO:0000313" key="1">
    <source>
        <dbReference type="EMBL" id="PZF81049.1"/>
    </source>
</evidence>
<dbReference type="EMBL" id="POTW01000067">
    <property type="protein sequence ID" value="PZF81049.1"/>
    <property type="molecule type" value="Genomic_DNA"/>
</dbReference>
<organism evidence="1 2">
    <name type="scientific">Jiangella anatolica</name>
    <dbReference type="NCBI Taxonomy" id="2670374"/>
    <lineage>
        <taxon>Bacteria</taxon>
        <taxon>Bacillati</taxon>
        <taxon>Actinomycetota</taxon>
        <taxon>Actinomycetes</taxon>
        <taxon>Jiangellales</taxon>
        <taxon>Jiangellaceae</taxon>
        <taxon>Jiangella</taxon>
    </lineage>
</organism>
<gene>
    <name evidence="1" type="ORF">C1I92_22750</name>
</gene>
<reference evidence="1 2" key="1">
    <citation type="submission" date="2018-01" db="EMBL/GenBank/DDBJ databases">
        <title>Draft genome sequence of Jiangella sp. GTF31.</title>
        <authorList>
            <person name="Sahin N."/>
            <person name="Ay H."/>
            <person name="Saygin H."/>
        </authorList>
    </citation>
    <scope>NUCLEOTIDE SEQUENCE [LARGE SCALE GENOMIC DNA]</scope>
    <source>
        <strain evidence="1 2">GTF31</strain>
    </source>
</reference>
<accession>A0A2W2BYD5</accession>
<proteinExistence type="predicted"/>